<reference evidence="2 3" key="1">
    <citation type="journal article" date="2012" name="Genome Biol.">
        <title>Genome and low-iron response of an oceanic diatom adapted to chronic iron limitation.</title>
        <authorList>
            <person name="Lommer M."/>
            <person name="Specht M."/>
            <person name="Roy A.S."/>
            <person name="Kraemer L."/>
            <person name="Andreson R."/>
            <person name="Gutowska M.A."/>
            <person name="Wolf J."/>
            <person name="Bergner S.V."/>
            <person name="Schilhabel M.B."/>
            <person name="Klostermeier U.C."/>
            <person name="Beiko R.G."/>
            <person name="Rosenstiel P."/>
            <person name="Hippler M."/>
            <person name="Laroche J."/>
        </authorList>
    </citation>
    <scope>NUCLEOTIDE SEQUENCE [LARGE SCALE GENOMIC DNA]</scope>
    <source>
        <strain evidence="2 3">CCMP1005</strain>
    </source>
</reference>
<feature type="region of interest" description="Disordered" evidence="1">
    <location>
        <begin position="59"/>
        <end position="80"/>
    </location>
</feature>
<dbReference type="EMBL" id="AGNL01042164">
    <property type="protein sequence ID" value="EJK51139.1"/>
    <property type="molecule type" value="Genomic_DNA"/>
</dbReference>
<evidence type="ECO:0000313" key="2">
    <source>
        <dbReference type="EMBL" id="EJK51139.1"/>
    </source>
</evidence>
<protein>
    <submittedName>
        <fullName evidence="2">Uncharacterized protein</fullName>
    </submittedName>
</protein>
<dbReference type="Proteomes" id="UP000266841">
    <property type="component" value="Unassembled WGS sequence"/>
</dbReference>
<evidence type="ECO:0000256" key="1">
    <source>
        <dbReference type="SAM" id="MobiDB-lite"/>
    </source>
</evidence>
<feature type="compositionally biased region" description="Low complexity" evidence="1">
    <location>
        <begin position="68"/>
        <end position="79"/>
    </location>
</feature>
<gene>
    <name evidence="2" type="ORF">THAOC_29719</name>
</gene>
<accession>K0RFV1</accession>
<evidence type="ECO:0000313" key="3">
    <source>
        <dbReference type="Proteomes" id="UP000266841"/>
    </source>
</evidence>
<organism evidence="2 3">
    <name type="scientific">Thalassiosira oceanica</name>
    <name type="common">Marine diatom</name>
    <dbReference type="NCBI Taxonomy" id="159749"/>
    <lineage>
        <taxon>Eukaryota</taxon>
        <taxon>Sar</taxon>
        <taxon>Stramenopiles</taxon>
        <taxon>Ochrophyta</taxon>
        <taxon>Bacillariophyta</taxon>
        <taxon>Coscinodiscophyceae</taxon>
        <taxon>Thalassiosirophycidae</taxon>
        <taxon>Thalassiosirales</taxon>
        <taxon>Thalassiosiraceae</taxon>
        <taxon>Thalassiosira</taxon>
    </lineage>
</organism>
<keyword evidence="3" id="KW-1185">Reference proteome</keyword>
<comment type="caution">
    <text evidence="2">The sequence shown here is derived from an EMBL/GenBank/DDBJ whole genome shotgun (WGS) entry which is preliminary data.</text>
</comment>
<dbReference type="AlphaFoldDB" id="K0RFV1"/>
<name>K0RFV1_THAOC</name>
<proteinExistence type="predicted"/>
<sequence>MYCSITSNPSPPDGFFRYDSEIGQSTRLSSVRRAPPHVIAARYRRNGSTLLTMEVDAATPMGGATGRSSPSASDDMPSPQTRQATLTRLVEESLPFAVKRLRRLRDRGLDGTYATASTIDGVDRNLDEHLTTLVELIDNIDVTCPITDRSLYSPATTQRK</sequence>